<gene>
    <name evidence="3" type="ORF">DFR29_104264</name>
</gene>
<evidence type="ECO:0000259" key="2">
    <source>
        <dbReference type="Pfam" id="PF01757"/>
    </source>
</evidence>
<protein>
    <submittedName>
        <fullName evidence="3">Peptidoglycan/LPS O-acetylase OafA/YrhL</fullName>
    </submittedName>
</protein>
<dbReference type="GO" id="GO:0016747">
    <property type="term" value="F:acyltransferase activity, transferring groups other than amino-acyl groups"/>
    <property type="evidence" value="ECO:0007669"/>
    <property type="project" value="InterPro"/>
</dbReference>
<feature type="domain" description="Acyltransferase 3" evidence="2">
    <location>
        <begin position="54"/>
        <end position="364"/>
    </location>
</feature>
<evidence type="ECO:0000313" key="4">
    <source>
        <dbReference type="Proteomes" id="UP000295293"/>
    </source>
</evidence>
<dbReference type="InterPro" id="IPR050879">
    <property type="entry name" value="Acyltransferase_3"/>
</dbReference>
<keyword evidence="1" id="KW-0812">Transmembrane</keyword>
<name>A0A4R6Z2T6_9GAMM</name>
<dbReference type="RefSeq" id="WP_133818196.1">
    <property type="nucleotide sequence ID" value="NZ_SNZH01000004.1"/>
</dbReference>
<dbReference type="Pfam" id="PF01757">
    <property type="entry name" value="Acyl_transf_3"/>
    <property type="match status" value="1"/>
</dbReference>
<dbReference type="EMBL" id="SNZH01000004">
    <property type="protein sequence ID" value="TDR45834.1"/>
    <property type="molecule type" value="Genomic_DNA"/>
</dbReference>
<dbReference type="PANTHER" id="PTHR23028">
    <property type="entry name" value="ACETYLTRANSFERASE"/>
    <property type="match status" value="1"/>
</dbReference>
<dbReference type="OrthoDB" id="9767863at2"/>
<keyword evidence="1" id="KW-1133">Transmembrane helix</keyword>
<feature type="transmembrane region" description="Helical" evidence="1">
    <location>
        <begin position="351"/>
        <end position="370"/>
    </location>
</feature>
<dbReference type="InterPro" id="IPR002656">
    <property type="entry name" value="Acyl_transf_3_dom"/>
</dbReference>
<sequence length="397" mass="44158">MEDFHWILLALTLIAAARAWLGPPPVRIETAAAPVRRWRSLGQAMAAPGDNLLLLRLLAASAVIYGHSYALCGIPGAVDHIARHNWGYGLYSGSIAVQVFFVVSGFLVSGAWLRRPDLAFFLRSRVLRIVPAYLACLVISALVLGGLLTTLPRSDYFAHADTWRYIWKNLTFSTEMAWTLPGVFTGNPLPNTVNGSLWTLVVEVRVYLWLAIFGLLGLLDRRERLFYALAILAAYLYAPLTLPMMPMNEFLRLGGFFAAGCAFYRWRDDIPFHGGLVVVLAALAVIAHGSEWFMPLYGLALAYAVFWFAYGPRFLLFFNRLGDYSYGVYLWGFPLQQLVALWLPTPTPTRITLIALPLALIAGALSWHLLEQPMLRFKRRRAAESFPAPTPAPAGAA</sequence>
<dbReference type="PANTHER" id="PTHR23028:SF53">
    <property type="entry name" value="ACYL_TRANSF_3 DOMAIN-CONTAINING PROTEIN"/>
    <property type="match status" value="1"/>
</dbReference>
<dbReference type="AlphaFoldDB" id="A0A4R6Z2T6"/>
<keyword evidence="1" id="KW-0472">Membrane</keyword>
<accession>A0A4R6Z2T6</accession>
<dbReference type="GO" id="GO:0000271">
    <property type="term" value="P:polysaccharide biosynthetic process"/>
    <property type="evidence" value="ECO:0007669"/>
    <property type="project" value="TreeGrafter"/>
</dbReference>
<proteinExistence type="predicted"/>
<dbReference type="GO" id="GO:0016020">
    <property type="term" value="C:membrane"/>
    <property type="evidence" value="ECO:0007669"/>
    <property type="project" value="TreeGrafter"/>
</dbReference>
<feature type="transmembrane region" description="Helical" evidence="1">
    <location>
        <begin position="273"/>
        <end position="290"/>
    </location>
</feature>
<feature type="transmembrane region" description="Helical" evidence="1">
    <location>
        <begin position="126"/>
        <end position="148"/>
    </location>
</feature>
<feature type="transmembrane region" description="Helical" evidence="1">
    <location>
        <begin position="225"/>
        <end position="244"/>
    </location>
</feature>
<dbReference type="Proteomes" id="UP000295293">
    <property type="component" value="Unassembled WGS sequence"/>
</dbReference>
<feature type="transmembrane region" description="Helical" evidence="1">
    <location>
        <begin position="95"/>
        <end position="114"/>
    </location>
</feature>
<reference evidence="3 4" key="1">
    <citation type="submission" date="2019-03" db="EMBL/GenBank/DDBJ databases">
        <title>Genomic Encyclopedia of Type Strains, Phase IV (KMG-IV): sequencing the most valuable type-strain genomes for metagenomic binning, comparative biology and taxonomic classification.</title>
        <authorList>
            <person name="Goeker M."/>
        </authorList>
    </citation>
    <scope>NUCLEOTIDE SEQUENCE [LARGE SCALE GENOMIC DNA]</scope>
    <source>
        <strain evidence="3 4">DSM 21667</strain>
    </source>
</reference>
<evidence type="ECO:0000313" key="3">
    <source>
        <dbReference type="EMBL" id="TDR45834.1"/>
    </source>
</evidence>
<feature type="transmembrane region" description="Helical" evidence="1">
    <location>
        <begin position="197"/>
        <end position="218"/>
    </location>
</feature>
<organism evidence="3 4">
    <name type="scientific">Tahibacter aquaticus</name>
    <dbReference type="NCBI Taxonomy" id="520092"/>
    <lineage>
        <taxon>Bacteria</taxon>
        <taxon>Pseudomonadati</taxon>
        <taxon>Pseudomonadota</taxon>
        <taxon>Gammaproteobacteria</taxon>
        <taxon>Lysobacterales</taxon>
        <taxon>Rhodanobacteraceae</taxon>
        <taxon>Tahibacter</taxon>
    </lineage>
</organism>
<feature type="transmembrane region" description="Helical" evidence="1">
    <location>
        <begin position="296"/>
        <end position="316"/>
    </location>
</feature>
<evidence type="ECO:0000256" key="1">
    <source>
        <dbReference type="SAM" id="Phobius"/>
    </source>
</evidence>
<comment type="caution">
    <text evidence="3">The sequence shown here is derived from an EMBL/GenBank/DDBJ whole genome shotgun (WGS) entry which is preliminary data.</text>
</comment>
<keyword evidence="4" id="KW-1185">Reference proteome</keyword>